<reference evidence="2" key="1">
    <citation type="journal article" date="2019" name="bioRxiv">
        <title>The Genome of the Zebra Mussel, Dreissena polymorpha: A Resource for Invasive Species Research.</title>
        <authorList>
            <person name="McCartney M.A."/>
            <person name="Auch B."/>
            <person name="Kono T."/>
            <person name="Mallez S."/>
            <person name="Zhang Y."/>
            <person name="Obille A."/>
            <person name="Becker A."/>
            <person name="Abrahante J.E."/>
            <person name="Garbe J."/>
            <person name="Badalamenti J.P."/>
            <person name="Herman A."/>
            <person name="Mangelson H."/>
            <person name="Liachko I."/>
            <person name="Sullivan S."/>
            <person name="Sone E.D."/>
            <person name="Koren S."/>
            <person name="Silverstein K.A.T."/>
            <person name="Beckman K.B."/>
            <person name="Gohl D.M."/>
        </authorList>
    </citation>
    <scope>NUCLEOTIDE SEQUENCE</scope>
    <source>
        <strain evidence="2">Duluth1</strain>
        <tissue evidence="2">Whole animal</tissue>
    </source>
</reference>
<evidence type="ECO:0000313" key="3">
    <source>
        <dbReference type="Proteomes" id="UP000828390"/>
    </source>
</evidence>
<protein>
    <submittedName>
        <fullName evidence="2">Uncharacterized protein</fullName>
    </submittedName>
</protein>
<evidence type="ECO:0000256" key="1">
    <source>
        <dbReference type="SAM" id="MobiDB-lite"/>
    </source>
</evidence>
<evidence type="ECO:0000313" key="2">
    <source>
        <dbReference type="EMBL" id="KAH3852987.1"/>
    </source>
</evidence>
<keyword evidence="3" id="KW-1185">Reference proteome</keyword>
<comment type="caution">
    <text evidence="2">The sequence shown here is derived from an EMBL/GenBank/DDBJ whole genome shotgun (WGS) entry which is preliminary data.</text>
</comment>
<dbReference type="Proteomes" id="UP000828390">
    <property type="component" value="Unassembled WGS sequence"/>
</dbReference>
<name>A0A9D4L9H1_DREPO</name>
<feature type="compositionally biased region" description="Polar residues" evidence="1">
    <location>
        <begin position="34"/>
        <end position="48"/>
    </location>
</feature>
<organism evidence="2 3">
    <name type="scientific">Dreissena polymorpha</name>
    <name type="common">Zebra mussel</name>
    <name type="synonym">Mytilus polymorpha</name>
    <dbReference type="NCBI Taxonomy" id="45954"/>
    <lineage>
        <taxon>Eukaryota</taxon>
        <taxon>Metazoa</taxon>
        <taxon>Spiralia</taxon>
        <taxon>Lophotrochozoa</taxon>
        <taxon>Mollusca</taxon>
        <taxon>Bivalvia</taxon>
        <taxon>Autobranchia</taxon>
        <taxon>Heteroconchia</taxon>
        <taxon>Euheterodonta</taxon>
        <taxon>Imparidentia</taxon>
        <taxon>Neoheterodontei</taxon>
        <taxon>Myida</taxon>
        <taxon>Dreissenoidea</taxon>
        <taxon>Dreissenidae</taxon>
        <taxon>Dreissena</taxon>
    </lineage>
</organism>
<feature type="region of interest" description="Disordered" evidence="1">
    <location>
        <begin position="1"/>
        <end position="50"/>
    </location>
</feature>
<reference evidence="2" key="2">
    <citation type="submission" date="2020-11" db="EMBL/GenBank/DDBJ databases">
        <authorList>
            <person name="McCartney M.A."/>
            <person name="Auch B."/>
            <person name="Kono T."/>
            <person name="Mallez S."/>
            <person name="Becker A."/>
            <person name="Gohl D.M."/>
            <person name="Silverstein K.A.T."/>
            <person name="Koren S."/>
            <person name="Bechman K.B."/>
            <person name="Herman A."/>
            <person name="Abrahante J.E."/>
            <person name="Garbe J."/>
        </authorList>
    </citation>
    <scope>NUCLEOTIDE SEQUENCE</scope>
    <source>
        <strain evidence="2">Duluth1</strain>
        <tissue evidence="2">Whole animal</tissue>
    </source>
</reference>
<sequence length="80" mass="8769">MPGGRQTQGQGMMMAAARSPSPNKSQARRRMPLNRSSELQASGGSMENSGARYFPSVLPSVITMQRPYIFKLNQLSANRP</sequence>
<proteinExistence type="predicted"/>
<dbReference type="EMBL" id="JAIWYP010000003">
    <property type="protein sequence ID" value="KAH3852987.1"/>
    <property type="molecule type" value="Genomic_DNA"/>
</dbReference>
<gene>
    <name evidence="2" type="ORF">DPMN_095509</name>
</gene>
<accession>A0A9D4L9H1</accession>
<dbReference type="AlphaFoldDB" id="A0A9D4L9H1"/>
<feature type="compositionally biased region" description="Low complexity" evidence="1">
    <location>
        <begin position="1"/>
        <end position="18"/>
    </location>
</feature>